<dbReference type="InterPro" id="IPR029045">
    <property type="entry name" value="ClpP/crotonase-like_dom_sf"/>
</dbReference>
<dbReference type="GO" id="GO:0009368">
    <property type="term" value="C:endopeptidase Clp complex"/>
    <property type="evidence" value="ECO:0007669"/>
    <property type="project" value="TreeGrafter"/>
</dbReference>
<dbReference type="HAMAP" id="MF_00444">
    <property type="entry name" value="ClpP"/>
    <property type="match status" value="1"/>
</dbReference>
<dbReference type="eggNOG" id="COG0740">
    <property type="taxonomic scope" value="Bacteria"/>
</dbReference>
<dbReference type="GO" id="GO:0004176">
    <property type="term" value="F:ATP-dependent peptidase activity"/>
    <property type="evidence" value="ECO:0007669"/>
    <property type="project" value="InterPro"/>
</dbReference>
<feature type="active site" evidence="3">
    <location>
        <position position="143"/>
    </location>
</feature>
<keyword evidence="2 3" id="KW-0963">Cytoplasm</keyword>
<dbReference type="EC" id="3.4.21.92" evidence="3"/>
<gene>
    <name evidence="3" type="primary">clpP</name>
    <name evidence="5" type="ORF">EU96_1635</name>
</gene>
<evidence type="ECO:0000256" key="2">
    <source>
        <dbReference type="ARBA" id="ARBA00022490"/>
    </source>
</evidence>
<organism evidence="5 6">
    <name type="scientific">Prochlorococcus marinus str. MIT 9302</name>
    <dbReference type="NCBI Taxonomy" id="74545"/>
    <lineage>
        <taxon>Bacteria</taxon>
        <taxon>Bacillati</taxon>
        <taxon>Cyanobacteriota</taxon>
        <taxon>Cyanophyceae</taxon>
        <taxon>Synechococcales</taxon>
        <taxon>Prochlorococcaceae</taxon>
        <taxon>Prochlorococcus</taxon>
    </lineage>
</organism>
<comment type="catalytic activity">
    <reaction evidence="3">
        <text>Hydrolysis of proteins to small peptides in the presence of ATP and magnesium. alpha-casein is the usual test substrate. In the absence of ATP, only oligopeptides shorter than five residues are hydrolyzed (such as succinyl-Leu-Tyr-|-NHMec, and Leu-Tyr-Leu-|-Tyr-Trp, in which cleavage of the -Tyr-|-Leu- and -Tyr-|-Trp bonds also occurs).</text>
        <dbReference type="EC" id="3.4.21.92"/>
    </reaction>
</comment>
<dbReference type="Gene3D" id="3.90.226.10">
    <property type="entry name" value="2-enoyl-CoA Hydratase, Chain A, domain 1"/>
    <property type="match status" value="1"/>
</dbReference>
<proteinExistence type="inferred from homology"/>
<dbReference type="PRINTS" id="PR00127">
    <property type="entry name" value="CLPPROTEASEP"/>
</dbReference>
<dbReference type="SUPFAM" id="SSF52096">
    <property type="entry name" value="ClpP/crotonase"/>
    <property type="match status" value="1"/>
</dbReference>
<dbReference type="GO" id="GO:0006515">
    <property type="term" value="P:protein quality control for misfolded or incompletely synthesized proteins"/>
    <property type="evidence" value="ECO:0007669"/>
    <property type="project" value="TreeGrafter"/>
</dbReference>
<dbReference type="Proteomes" id="UP000030445">
    <property type="component" value="Unassembled WGS sequence"/>
</dbReference>
<evidence type="ECO:0000313" key="5">
    <source>
        <dbReference type="EMBL" id="KGF96995.1"/>
    </source>
</evidence>
<reference evidence="6" key="1">
    <citation type="journal article" date="2014" name="Sci. Data">
        <title>Genomes of diverse isolates of the marine cyanobacterium Prochlorococcus.</title>
        <authorList>
            <person name="Biller S."/>
            <person name="Berube P."/>
            <person name="Thompson J."/>
            <person name="Kelly L."/>
            <person name="Roggensack S."/>
            <person name="Awad L."/>
            <person name="Roache-Johnson K."/>
            <person name="Ding H."/>
            <person name="Giovannoni S.J."/>
            <person name="Moore L.R."/>
            <person name="Chisholm S.W."/>
        </authorList>
    </citation>
    <scope>NUCLEOTIDE SEQUENCE [LARGE SCALE GENOMIC DNA]</scope>
    <source>
        <strain evidence="6">MIT 9302</strain>
    </source>
</reference>
<dbReference type="GO" id="GO:0005737">
    <property type="term" value="C:cytoplasm"/>
    <property type="evidence" value="ECO:0007669"/>
    <property type="project" value="UniProtKB-SubCell"/>
</dbReference>
<comment type="caution">
    <text evidence="3">Lacks conserved residue(s) required for the propagation of feature annotation.</text>
</comment>
<evidence type="ECO:0000256" key="4">
    <source>
        <dbReference type="RuleBase" id="RU003567"/>
    </source>
</evidence>
<comment type="subcellular location">
    <subcellularLocation>
        <location evidence="3">Cytoplasm</location>
    </subcellularLocation>
</comment>
<dbReference type="PANTHER" id="PTHR10381:SF72">
    <property type="entry name" value="ATP-DEPENDENT CLP PROTEASE PROTEOLYTIC SUBUNIT-LIKE-RELATED"/>
    <property type="match status" value="1"/>
</dbReference>
<comment type="similarity">
    <text evidence="1 3 4">Belongs to the peptidase S14 family.</text>
</comment>
<dbReference type="RefSeq" id="WP_032527245.1">
    <property type="nucleotide sequence ID" value="NZ_CP138951.1"/>
</dbReference>
<dbReference type="InterPro" id="IPR001907">
    <property type="entry name" value="ClpP"/>
</dbReference>
<keyword evidence="3 5" id="KW-0378">Hydrolase</keyword>
<sequence length="220" mass="24338">MTVSAPYYGENTVMRTPPPDLPSLLLKERIVYLGLPLFSDDDAKRQLGMDVTELIIAQLLYLEFDDPEKPIFFYINSTGTSWYTGDAVGFETEAFAICDTINYIKPPVHTICIGQAMGTAAVILSSGTKGQRAALPHASIVLHQPISGARGQATDIQIRAEEVLKNKKSMLEILSRNTGKTIEELSKDSDRMSYLNPQEALDYGVIDRILTSQKDLPNKI</sequence>
<evidence type="ECO:0000256" key="1">
    <source>
        <dbReference type="ARBA" id="ARBA00007039"/>
    </source>
</evidence>
<dbReference type="EMBL" id="JNAM01000011">
    <property type="protein sequence ID" value="KGF96995.1"/>
    <property type="molecule type" value="Genomic_DNA"/>
</dbReference>
<dbReference type="PANTHER" id="PTHR10381">
    <property type="entry name" value="ATP-DEPENDENT CLP PROTEASE PROTEOLYTIC SUBUNIT"/>
    <property type="match status" value="1"/>
</dbReference>
<keyword evidence="3" id="KW-0720">Serine protease</keyword>
<comment type="caution">
    <text evidence="5">The sequence shown here is derived from an EMBL/GenBank/DDBJ whole genome shotgun (WGS) entry which is preliminary data.</text>
</comment>
<evidence type="ECO:0000256" key="3">
    <source>
        <dbReference type="HAMAP-Rule" id="MF_00444"/>
    </source>
</evidence>
<dbReference type="CDD" id="cd07017">
    <property type="entry name" value="S14_ClpP_2"/>
    <property type="match status" value="1"/>
</dbReference>
<dbReference type="OrthoDB" id="571524at2"/>
<comment type="subunit">
    <text evidence="3">Fourteen ClpP subunits assemble into 2 heptameric rings which stack back to back to give a disk-like structure with a central cavity, resembling the structure of eukaryotic proteasomes.</text>
</comment>
<protein>
    <recommendedName>
        <fullName evidence="3 4">ATP-dependent Clp protease proteolytic subunit</fullName>
        <ecNumber evidence="3">3.4.21.92</ecNumber>
    </recommendedName>
    <alternativeName>
        <fullName evidence="3">Endopeptidase Clp</fullName>
    </alternativeName>
</protein>
<comment type="function">
    <text evidence="3">Cleaves peptides in various proteins in a process that requires ATP hydrolysis. Has a chymotrypsin-like activity. Plays a major role in the degradation of misfolded proteins.</text>
</comment>
<evidence type="ECO:0000313" key="6">
    <source>
        <dbReference type="Proteomes" id="UP000030445"/>
    </source>
</evidence>
<dbReference type="GO" id="GO:0004252">
    <property type="term" value="F:serine-type endopeptidase activity"/>
    <property type="evidence" value="ECO:0007669"/>
    <property type="project" value="UniProtKB-UniRule"/>
</dbReference>
<dbReference type="InterPro" id="IPR023562">
    <property type="entry name" value="ClpP/TepA"/>
</dbReference>
<dbReference type="AlphaFoldDB" id="A0A0A2A5Z0"/>
<accession>A0A0A2A5Z0</accession>
<dbReference type="NCBIfam" id="NF009204">
    <property type="entry name" value="PRK12552.1"/>
    <property type="match status" value="1"/>
</dbReference>
<keyword evidence="3 5" id="KW-0645">Protease</keyword>
<name>A0A0A2A5Z0_PROMR</name>
<dbReference type="Pfam" id="PF00574">
    <property type="entry name" value="CLP_protease"/>
    <property type="match status" value="1"/>
</dbReference>
<dbReference type="STRING" id="74545.EU96_1635"/>
<dbReference type="GO" id="GO:0051117">
    <property type="term" value="F:ATPase binding"/>
    <property type="evidence" value="ECO:0007669"/>
    <property type="project" value="TreeGrafter"/>
</dbReference>
<dbReference type="MEROPS" id="S14.001"/>